<evidence type="ECO:0000259" key="2">
    <source>
        <dbReference type="Pfam" id="PF00534"/>
    </source>
</evidence>
<dbReference type="InterPro" id="IPR001296">
    <property type="entry name" value="Glyco_trans_1"/>
</dbReference>
<dbReference type="Gene3D" id="3.40.50.2000">
    <property type="entry name" value="Glycogen Phosphorylase B"/>
    <property type="match status" value="1"/>
</dbReference>
<dbReference type="Pfam" id="PF00534">
    <property type="entry name" value="Glycos_transf_1"/>
    <property type="match status" value="1"/>
</dbReference>
<gene>
    <name evidence="3" type="ORF">BWI75_04840</name>
</gene>
<dbReference type="GO" id="GO:0016757">
    <property type="term" value="F:glycosyltransferase activity"/>
    <property type="evidence" value="ECO:0007669"/>
    <property type="project" value="InterPro"/>
</dbReference>
<dbReference type="Proteomes" id="UP000441797">
    <property type="component" value="Unassembled WGS sequence"/>
</dbReference>
<accession>A0A6N8FSG8</accession>
<dbReference type="SUPFAM" id="SSF53756">
    <property type="entry name" value="UDP-Glycosyltransferase/glycogen phosphorylase"/>
    <property type="match status" value="1"/>
</dbReference>
<dbReference type="AlphaFoldDB" id="A0A6N8FSG8"/>
<name>A0A6N8FSG8_9CHRO</name>
<dbReference type="PANTHER" id="PTHR46401">
    <property type="entry name" value="GLYCOSYLTRANSFERASE WBBK-RELATED"/>
    <property type="match status" value="1"/>
</dbReference>
<protein>
    <recommendedName>
        <fullName evidence="2">Glycosyl transferase family 1 domain-containing protein</fullName>
    </recommendedName>
</protein>
<dbReference type="RefSeq" id="WP_105219093.1">
    <property type="nucleotide sequence ID" value="NZ_CAWNSU010000030.1"/>
</dbReference>
<dbReference type="OrthoDB" id="9804196at2"/>
<evidence type="ECO:0000313" key="4">
    <source>
        <dbReference type="Proteomes" id="UP000441797"/>
    </source>
</evidence>
<evidence type="ECO:0000256" key="1">
    <source>
        <dbReference type="ARBA" id="ARBA00022679"/>
    </source>
</evidence>
<feature type="domain" description="Glycosyl transferase family 1" evidence="2">
    <location>
        <begin position="203"/>
        <end position="277"/>
    </location>
</feature>
<organism evidence="3 4">
    <name type="scientific">Gloeocapsopsis dulcis AAB1 = 1H9</name>
    <dbReference type="NCBI Taxonomy" id="1433147"/>
    <lineage>
        <taxon>Bacteria</taxon>
        <taxon>Bacillati</taxon>
        <taxon>Cyanobacteriota</taxon>
        <taxon>Cyanophyceae</taxon>
        <taxon>Oscillatoriophycideae</taxon>
        <taxon>Chroococcales</taxon>
        <taxon>Chroococcaceae</taxon>
        <taxon>Gloeocapsopsis</taxon>
        <taxon>Gloeocapsopsis dulcis</taxon>
    </lineage>
</organism>
<sequence>MRHQKIFYFCFSDNQSSGGNKEIYKHSEILNKHGYESYILHTTKNFKITWFNHNAKIIYLDTFNSLFDKEKDFVVLPEDVGNDMLSFSGNKIIFNQNIYYGFHVFDRQKPQTYPYLHAEVKGALVVSEHNKSYLKFAYPQLDIFRVFCGVDTDKFKFQPLKKKKKRIACNPAKRPLDITLLYHILQSRAEQGLNNLSEYEWVFIEDKTEVEVAQIMQESLIFIFLSKEEGFPLMPLEAMACGCLVFAYNVAPITEYVHPTFLFEPGDFLSIAKTIEMITQSFPAAIKTWETVSEIGRDTALQYSLQLEEKSVVKAWQEILQNNSSTSCASYAELQQD</sequence>
<evidence type="ECO:0000313" key="3">
    <source>
        <dbReference type="EMBL" id="MUL35694.1"/>
    </source>
</evidence>
<dbReference type="EMBL" id="NAPY01000005">
    <property type="protein sequence ID" value="MUL35694.1"/>
    <property type="molecule type" value="Genomic_DNA"/>
</dbReference>
<keyword evidence="4" id="KW-1185">Reference proteome</keyword>
<dbReference type="PANTHER" id="PTHR46401:SF2">
    <property type="entry name" value="GLYCOSYLTRANSFERASE WBBK-RELATED"/>
    <property type="match status" value="1"/>
</dbReference>
<reference evidence="3 4" key="1">
    <citation type="journal article" date="2019" name="Front. Microbiol.">
        <title>Genomic Features for Desiccation Tolerance and Sugar Biosynthesis in the Extremophile Gloeocapsopsis sp. UTEX B3054.</title>
        <authorList>
            <person name="Urrejola C."/>
            <person name="Alcorta J."/>
            <person name="Salas L."/>
            <person name="Vasquez M."/>
            <person name="Polz M.F."/>
            <person name="Vicuna R."/>
            <person name="Diez B."/>
        </authorList>
    </citation>
    <scope>NUCLEOTIDE SEQUENCE [LARGE SCALE GENOMIC DNA]</scope>
    <source>
        <strain evidence="3 4">1H9</strain>
    </source>
</reference>
<dbReference type="GO" id="GO:0009103">
    <property type="term" value="P:lipopolysaccharide biosynthetic process"/>
    <property type="evidence" value="ECO:0007669"/>
    <property type="project" value="TreeGrafter"/>
</dbReference>
<proteinExistence type="predicted"/>
<keyword evidence="1" id="KW-0808">Transferase</keyword>
<comment type="caution">
    <text evidence="3">The sequence shown here is derived from an EMBL/GenBank/DDBJ whole genome shotgun (WGS) entry which is preliminary data.</text>
</comment>